<dbReference type="Proteomes" id="UP000830395">
    <property type="component" value="Chromosome 3"/>
</dbReference>
<comment type="caution">
    <text evidence="1">The sequence shown here is derived from an EMBL/GenBank/DDBJ whole genome shotgun (WGS) entry which is preliminary data.</text>
</comment>
<gene>
    <name evidence="1" type="ORF">PDJAM_G00182180</name>
</gene>
<sequence>MEGRENHINIHMIEDVGQNGTSGQRVITKDPVSRQHGATVSFHNIQYSVTMKSRSCKKKSITKNILVDLNGIMKPGLNAILGPTGSGKSSFLDVLAARKDPSGLSGEVLIDGAPQPSNFKCLSGYVVQDDVVMGTLTVRENLRFSAALRLSSSVKQKEKEARVNRLISELGLSKVADRRVGTQLIRGISGGERKRTSIGMEMIIDPSVLFLDEPTTGLDASTANSVLLLLKRMANNGRTIIMSIHQPRYSIYQLFDNLTLLVNGKQVYHGPAHNALDYFSNIGYTCEAHNNPADFFLDVINGDSIAATMARLQISEDIEFEEPGGTRQSIEECLVEEYRKSYFAQETKAELKRIMRGKEYSTKPKSRTITYNCGFFHQLNWVVKRTFRNLMLNPQTSIAQLAVTIFLALIVGAIFFGVKDNQSGIQNRFGALFFITANQCFSTLSAAELFITEKKLFIHEYTSGYYRVSVYFLSKILSDIITLRTIPAVVFTCIVYFMIGFKLTPAAFFIFMFTVILVAYTATAMTMAISVGQSVVAVANIFMNITFVFMMIFSGLLVNLESVMAWLAWLKYLSIPHYGLTALEISEFVGMNFCENLSDELISNNSQGIICTGEQHLQAQGIDYSTWGLWQNHMALIIMTIILLIIAYIKLRFMRKYS</sequence>
<protein>
    <submittedName>
        <fullName evidence="1">Uncharacterized protein</fullName>
    </submittedName>
</protein>
<dbReference type="EMBL" id="CM040977">
    <property type="protein sequence ID" value="MCJ8730249.1"/>
    <property type="molecule type" value="Genomic_DNA"/>
</dbReference>
<name>A0ACC5Y3R6_9TELE</name>
<proteinExistence type="predicted"/>
<evidence type="ECO:0000313" key="1">
    <source>
        <dbReference type="EMBL" id="MCJ8730249.1"/>
    </source>
</evidence>
<accession>A0ACC5Y3R6</accession>
<evidence type="ECO:0000313" key="2">
    <source>
        <dbReference type="Proteomes" id="UP000830395"/>
    </source>
</evidence>
<reference evidence="1" key="1">
    <citation type="submission" date="2020-02" db="EMBL/GenBank/DDBJ databases">
        <title>Genome sequencing of the panga catfish, Pangasius djambal.</title>
        <authorList>
            <person name="Wen M."/>
            <person name="Zahm M."/>
            <person name="Roques C."/>
            <person name="Cabau C."/>
            <person name="Klopp C."/>
            <person name="Donnadieu C."/>
            <person name="Jouanno E."/>
            <person name="Avarre J.-C."/>
            <person name="Campet M."/>
            <person name="Ha T."/>
            <person name="Dugue R."/>
            <person name="Lampietro C."/>
            <person name="Louis A."/>
            <person name="Herpin A."/>
            <person name="Echchiki A."/>
            <person name="Berthelot C."/>
            <person name="Parey E."/>
            <person name="Roest-Crollius H."/>
            <person name="Braasch I."/>
            <person name="Postlethwait J.H."/>
            <person name="Bobe J."/>
            <person name="Montfort J."/>
            <person name="Bouchez O."/>
            <person name="Begum T."/>
            <person name="Schartl M."/>
            <person name="Gustiano R."/>
            <person name="Guiguen Y."/>
        </authorList>
    </citation>
    <scope>NUCLEOTIDE SEQUENCE</scope>
    <source>
        <strain evidence="1">Pdj_M5554</strain>
    </source>
</reference>
<keyword evidence="2" id="KW-1185">Reference proteome</keyword>
<organism evidence="1 2">
    <name type="scientific">Pangasius djambal</name>
    <dbReference type="NCBI Taxonomy" id="1691987"/>
    <lineage>
        <taxon>Eukaryota</taxon>
        <taxon>Metazoa</taxon>
        <taxon>Chordata</taxon>
        <taxon>Craniata</taxon>
        <taxon>Vertebrata</taxon>
        <taxon>Euteleostomi</taxon>
        <taxon>Actinopterygii</taxon>
        <taxon>Neopterygii</taxon>
        <taxon>Teleostei</taxon>
        <taxon>Ostariophysi</taxon>
        <taxon>Siluriformes</taxon>
        <taxon>Pangasiidae</taxon>
        <taxon>Pangasius</taxon>
    </lineage>
</organism>